<name>A0ABQ4Z5B4_9ASTR</name>
<sequence length="106" mass="11474">NHALEQLVLVVSLRFYPRGHGFESVEGIIPSCHVSIHVADTWAHVADTWIHMACHVAPDPTRLLTGGQPPLTGGPAVQVSVMRYCSSEVISTRLGIRGSGFEDSRS</sequence>
<dbReference type="Proteomes" id="UP001151760">
    <property type="component" value="Unassembled WGS sequence"/>
</dbReference>
<keyword evidence="2" id="KW-1185">Reference proteome</keyword>
<reference evidence="1" key="1">
    <citation type="journal article" date="2022" name="Int. J. Mol. Sci.">
        <title>Draft Genome of Tanacetum Coccineum: Genomic Comparison of Closely Related Tanacetum-Family Plants.</title>
        <authorList>
            <person name="Yamashiro T."/>
            <person name="Shiraishi A."/>
            <person name="Nakayama K."/>
            <person name="Satake H."/>
        </authorList>
    </citation>
    <scope>NUCLEOTIDE SEQUENCE</scope>
</reference>
<feature type="non-terminal residue" evidence="1">
    <location>
        <position position="1"/>
    </location>
</feature>
<gene>
    <name evidence="1" type="ORF">Tco_0750908</name>
</gene>
<comment type="caution">
    <text evidence="1">The sequence shown here is derived from an EMBL/GenBank/DDBJ whole genome shotgun (WGS) entry which is preliminary data.</text>
</comment>
<protein>
    <submittedName>
        <fullName evidence="1">Uncharacterized protein</fullName>
    </submittedName>
</protein>
<reference evidence="1" key="2">
    <citation type="submission" date="2022-01" db="EMBL/GenBank/DDBJ databases">
        <authorList>
            <person name="Yamashiro T."/>
            <person name="Shiraishi A."/>
            <person name="Satake H."/>
            <person name="Nakayama K."/>
        </authorList>
    </citation>
    <scope>NUCLEOTIDE SEQUENCE</scope>
</reference>
<accession>A0ABQ4Z5B4</accession>
<evidence type="ECO:0000313" key="2">
    <source>
        <dbReference type="Proteomes" id="UP001151760"/>
    </source>
</evidence>
<proteinExistence type="predicted"/>
<organism evidence="1 2">
    <name type="scientific">Tanacetum coccineum</name>
    <dbReference type="NCBI Taxonomy" id="301880"/>
    <lineage>
        <taxon>Eukaryota</taxon>
        <taxon>Viridiplantae</taxon>
        <taxon>Streptophyta</taxon>
        <taxon>Embryophyta</taxon>
        <taxon>Tracheophyta</taxon>
        <taxon>Spermatophyta</taxon>
        <taxon>Magnoliopsida</taxon>
        <taxon>eudicotyledons</taxon>
        <taxon>Gunneridae</taxon>
        <taxon>Pentapetalae</taxon>
        <taxon>asterids</taxon>
        <taxon>campanulids</taxon>
        <taxon>Asterales</taxon>
        <taxon>Asteraceae</taxon>
        <taxon>Asteroideae</taxon>
        <taxon>Anthemideae</taxon>
        <taxon>Anthemidinae</taxon>
        <taxon>Tanacetum</taxon>
    </lineage>
</organism>
<evidence type="ECO:0000313" key="1">
    <source>
        <dbReference type="EMBL" id="GJS84367.1"/>
    </source>
</evidence>
<dbReference type="EMBL" id="BQNB010010968">
    <property type="protein sequence ID" value="GJS84367.1"/>
    <property type="molecule type" value="Genomic_DNA"/>
</dbReference>